<evidence type="ECO:0000313" key="1">
    <source>
        <dbReference type="EMBL" id="ATZ95879.1"/>
    </source>
</evidence>
<dbReference type="RefSeq" id="WP_100850161.1">
    <property type="nucleotide sequence ID" value="NZ_BMJF01000005.1"/>
</dbReference>
<dbReference type="EMBL" id="CP025003">
    <property type="protein sequence ID" value="ATZ95879.1"/>
    <property type="molecule type" value="Genomic_DNA"/>
</dbReference>
<protein>
    <submittedName>
        <fullName evidence="1">Uncharacterized protein</fullName>
    </submittedName>
</protein>
<reference evidence="2" key="1">
    <citation type="journal article" date="2018" name="Genome Announc.">
        <title>Complete genome sequence of a Dickeya fangzhongdai type strain causing bleeding canker of pear tree trunks.</title>
        <authorList>
            <person name="Zhao Y."/>
            <person name="Tian Y."/>
            <person name="Li X."/>
            <person name="Hu B."/>
        </authorList>
    </citation>
    <scope>NUCLEOTIDE SEQUENCE [LARGE SCALE GENOMIC DNA]</scope>
    <source>
        <strain evidence="2">DSM 101947</strain>
    </source>
</reference>
<name>A0A2K8QQR8_9GAMM</name>
<accession>A0A2K8QQR8</accession>
<sequence length="237" mass="27069">MSTIFAFVKLFECKEYAEDFLKGKLFMNTIRSFKEYKDENGELRGDEYEGIIALYQPEKLREVKIGEVTIPASDHAAPIVIHGEDLLDHNVFCIYSLNSRGYSSVSTETLSDFKRTIELHKSCFGLGKFCVVVLNASKFIDRCRAAIVEKKFAGHLGLVDYFDENKYHGYMAKDNLGFQKRSLFAHQREYRVKIKTNNKKPGPYILPIGDLSDIASIMTPQEFNENLKLQLPDGSRA</sequence>
<dbReference type="Proteomes" id="UP000231901">
    <property type="component" value="Chromosome"/>
</dbReference>
<organism evidence="1 2">
    <name type="scientific">Dickeya fangzhongdai</name>
    <dbReference type="NCBI Taxonomy" id="1778540"/>
    <lineage>
        <taxon>Bacteria</taxon>
        <taxon>Pseudomonadati</taxon>
        <taxon>Pseudomonadota</taxon>
        <taxon>Gammaproteobacteria</taxon>
        <taxon>Enterobacterales</taxon>
        <taxon>Pectobacteriaceae</taxon>
        <taxon>Dickeya</taxon>
    </lineage>
</organism>
<keyword evidence="2" id="KW-1185">Reference proteome</keyword>
<dbReference type="KEGG" id="dfn:CVE23_19025"/>
<proteinExistence type="predicted"/>
<dbReference type="GeneID" id="66566410"/>
<dbReference type="AlphaFoldDB" id="A0A2K8QQR8"/>
<gene>
    <name evidence="1" type="ORF">CVE23_19025</name>
</gene>
<evidence type="ECO:0000313" key="2">
    <source>
        <dbReference type="Proteomes" id="UP000231901"/>
    </source>
</evidence>